<dbReference type="Proteomes" id="UP000285970">
    <property type="component" value="Unassembled WGS sequence"/>
</dbReference>
<dbReference type="PANTHER" id="PTHR38436">
    <property type="entry name" value="POLYKETIDE CYCLASE SNOAL-LIKE DOMAIN"/>
    <property type="match status" value="1"/>
</dbReference>
<dbReference type="AlphaFoldDB" id="A0A3S4LWR4"/>
<dbReference type="InterPro" id="IPR032710">
    <property type="entry name" value="NTF2-like_dom_sf"/>
</dbReference>
<reference evidence="1 2" key="1">
    <citation type="journal article" date="2018" name="Front. Microbiol.">
        <title>Novel Insights Into Bacterial Dimethylsulfoniopropionate Catabolism in the East China Sea.</title>
        <authorList>
            <person name="Liu J."/>
            <person name="Liu J."/>
            <person name="Zhang S.H."/>
            <person name="Liang J."/>
            <person name="Lin H."/>
            <person name="Song D."/>
            <person name="Yang G.P."/>
            <person name="Todd J.D."/>
            <person name="Zhang X.H."/>
        </authorList>
    </citation>
    <scope>NUCLEOTIDE SEQUENCE [LARGE SCALE GENOMIC DNA]</scope>
    <source>
        <strain evidence="1 2">ZYFD042</strain>
    </source>
</reference>
<comment type="caution">
    <text evidence="1">The sequence shown here is derived from an EMBL/GenBank/DDBJ whole genome shotgun (WGS) entry which is preliminary data.</text>
</comment>
<name>A0A3S4LWR4_9MICO</name>
<dbReference type="EMBL" id="RBZY01000042">
    <property type="protein sequence ID" value="RWR17269.1"/>
    <property type="molecule type" value="Genomic_DNA"/>
</dbReference>
<evidence type="ECO:0000313" key="1">
    <source>
        <dbReference type="EMBL" id="RWR17269.1"/>
    </source>
</evidence>
<dbReference type="Pfam" id="PF07366">
    <property type="entry name" value="SnoaL"/>
    <property type="match status" value="1"/>
</dbReference>
<dbReference type="SUPFAM" id="SSF54427">
    <property type="entry name" value="NTF2-like"/>
    <property type="match status" value="1"/>
</dbReference>
<accession>A0A3S4LWR4</accession>
<proteinExistence type="predicted"/>
<evidence type="ECO:0008006" key="3">
    <source>
        <dbReference type="Google" id="ProtNLM"/>
    </source>
</evidence>
<protein>
    <recommendedName>
        <fullName evidence="3">Ester cyclase</fullName>
    </recommendedName>
</protein>
<organism evidence="1 2">
    <name type="scientific">Microbacterium enclense</name>
    <dbReference type="NCBI Taxonomy" id="993073"/>
    <lineage>
        <taxon>Bacteria</taxon>
        <taxon>Bacillati</taxon>
        <taxon>Actinomycetota</taxon>
        <taxon>Actinomycetes</taxon>
        <taxon>Micrococcales</taxon>
        <taxon>Microbacteriaceae</taxon>
        <taxon>Microbacterium</taxon>
    </lineage>
</organism>
<dbReference type="InterPro" id="IPR009959">
    <property type="entry name" value="Cyclase_SnoaL-like"/>
</dbReference>
<sequence>MMSSSRNAEIVRDYHERVWVLDDLTAIDEHWSPSASVAVTGFDSSTLDAIRADAERYRGAFIDVDAQILDIIAEGDKVALHWRTSGRHVGPYGSVGATGRVITMEGMDIFRLADGLIVDCQSLWDGLSVYEQLGVLQYPE</sequence>
<dbReference type="RefSeq" id="WP_128218338.1">
    <property type="nucleotide sequence ID" value="NZ_RBZY01000042.1"/>
</dbReference>
<dbReference type="PANTHER" id="PTHR38436:SF1">
    <property type="entry name" value="ESTER CYCLASE"/>
    <property type="match status" value="1"/>
</dbReference>
<dbReference type="OrthoDB" id="9182871at2"/>
<dbReference type="Gene3D" id="3.10.450.50">
    <property type="match status" value="1"/>
</dbReference>
<gene>
    <name evidence="1" type="ORF">D8Y23_11905</name>
</gene>
<dbReference type="GO" id="GO:0030638">
    <property type="term" value="P:polyketide metabolic process"/>
    <property type="evidence" value="ECO:0007669"/>
    <property type="project" value="InterPro"/>
</dbReference>
<evidence type="ECO:0000313" key="2">
    <source>
        <dbReference type="Proteomes" id="UP000285970"/>
    </source>
</evidence>